<protein>
    <submittedName>
        <fullName evidence="3">MdpB Microcystin-dependent protein</fullName>
    </submittedName>
</protein>
<reference evidence="3" key="1">
    <citation type="submission" date="2020-04" db="EMBL/GenBank/DDBJ databases">
        <authorList>
            <person name="Chiriac C."/>
            <person name="Salcher M."/>
            <person name="Ghai R."/>
            <person name="Kavagutti S V."/>
        </authorList>
    </citation>
    <scope>NUCLEOTIDE SEQUENCE</scope>
</reference>
<proteinExistence type="predicted"/>
<name>A0A6J5P8J1_9CAUD</name>
<dbReference type="EMBL" id="LR796775">
    <property type="protein sequence ID" value="CAB4165405.1"/>
    <property type="molecule type" value="Genomic_DNA"/>
</dbReference>
<evidence type="ECO:0000256" key="1">
    <source>
        <dbReference type="SAM" id="MobiDB-lite"/>
    </source>
</evidence>
<evidence type="ECO:0000313" key="3">
    <source>
        <dbReference type="EMBL" id="CAB4165405.1"/>
    </source>
</evidence>
<dbReference type="InterPro" id="IPR011083">
    <property type="entry name" value="Phage_tail_collar_dom"/>
</dbReference>
<organism evidence="3">
    <name type="scientific">uncultured Caudovirales phage</name>
    <dbReference type="NCBI Taxonomy" id="2100421"/>
    <lineage>
        <taxon>Viruses</taxon>
        <taxon>Duplodnaviria</taxon>
        <taxon>Heunggongvirae</taxon>
        <taxon>Uroviricota</taxon>
        <taxon>Caudoviricetes</taxon>
        <taxon>Peduoviridae</taxon>
        <taxon>Maltschvirus</taxon>
        <taxon>Maltschvirus maltsch</taxon>
    </lineage>
</organism>
<evidence type="ECO:0000259" key="2">
    <source>
        <dbReference type="Pfam" id="PF07484"/>
    </source>
</evidence>
<feature type="region of interest" description="Disordered" evidence="1">
    <location>
        <begin position="204"/>
        <end position="234"/>
    </location>
</feature>
<accession>A0A6J5P8J1</accession>
<gene>
    <name evidence="3" type="ORF">UFOVP822_45</name>
</gene>
<feature type="compositionally biased region" description="Polar residues" evidence="1">
    <location>
        <begin position="207"/>
        <end position="233"/>
    </location>
</feature>
<dbReference type="Gene3D" id="3.90.1340.10">
    <property type="entry name" value="Phage tail collar domain"/>
    <property type="match status" value="1"/>
</dbReference>
<sequence length="326" mass="32644">MPNPIKPKRSYTAAAVPAAVTGGEISVNAADGKIYLTNAAGTAQILVSSLARSDHTGTLAITSGGTGQTTANAAANAILPAQASNSGKYLTTNGTDSSWGSVTEGTTLPAGSMQMFAGAVTQSAAAGVVTTTAPSGWLLANGNIVSRSTYSALFSAIGTVFGSGDGSTTFALPDMRSRVPVGVGQASGLTNRTLGGTVGEENTTVGATNLPSHSHTFNPTGTLNTESSHTHASPNAGFHAHGSNVNVLCLAAGGANLNSGTTFQHYNLNQIMYGAGDHNHGNTNVNSGHTHTFTPTANQTTGNGPGTGASLTNMQPSIGINYIIKI</sequence>
<feature type="domain" description="Phage tail collar" evidence="2">
    <location>
        <begin position="130"/>
        <end position="180"/>
    </location>
</feature>
<dbReference type="Pfam" id="PF07484">
    <property type="entry name" value="Collar"/>
    <property type="match status" value="1"/>
</dbReference>
<dbReference type="SUPFAM" id="SSF88874">
    <property type="entry name" value="Receptor-binding domain of short tail fibre protein gp12"/>
    <property type="match status" value="1"/>
</dbReference>
<dbReference type="InterPro" id="IPR037053">
    <property type="entry name" value="Phage_tail_collar_dom_sf"/>
</dbReference>